<dbReference type="CDD" id="cd21806">
    <property type="entry name" value="DEFL_defensin-like"/>
    <property type="match status" value="1"/>
</dbReference>
<keyword evidence="4" id="KW-0399">Innate immunity</keyword>
<evidence type="ECO:0000256" key="9">
    <source>
        <dbReference type="SAM" id="SignalP"/>
    </source>
</evidence>
<organism evidence="11 12">
    <name type="scientific">Psylliodes chrysocephalus</name>
    <dbReference type="NCBI Taxonomy" id="3402493"/>
    <lineage>
        <taxon>Eukaryota</taxon>
        <taxon>Metazoa</taxon>
        <taxon>Ecdysozoa</taxon>
        <taxon>Arthropoda</taxon>
        <taxon>Hexapoda</taxon>
        <taxon>Insecta</taxon>
        <taxon>Pterygota</taxon>
        <taxon>Neoptera</taxon>
        <taxon>Endopterygota</taxon>
        <taxon>Coleoptera</taxon>
        <taxon>Polyphaga</taxon>
        <taxon>Cucujiformia</taxon>
        <taxon>Chrysomeloidea</taxon>
        <taxon>Chrysomelidae</taxon>
        <taxon>Galerucinae</taxon>
        <taxon>Alticini</taxon>
        <taxon>Psylliodes</taxon>
    </lineage>
</organism>
<name>A0A9P0CUC6_9CUCU</name>
<keyword evidence="8" id="KW-1015">Disulfide bond</keyword>
<feature type="signal peptide" evidence="9">
    <location>
        <begin position="1"/>
        <end position="19"/>
    </location>
</feature>
<gene>
    <name evidence="11" type="ORF">PSYICH_LOCUS9507</name>
</gene>
<evidence type="ECO:0000256" key="2">
    <source>
        <dbReference type="ARBA" id="ARBA00022525"/>
    </source>
</evidence>
<dbReference type="SUPFAM" id="SSF57095">
    <property type="entry name" value="Scorpion toxin-like"/>
    <property type="match status" value="1"/>
</dbReference>
<dbReference type="GO" id="GO:0045087">
    <property type="term" value="P:innate immune response"/>
    <property type="evidence" value="ECO:0007669"/>
    <property type="project" value="UniProtKB-KW"/>
</dbReference>
<keyword evidence="3" id="KW-0929">Antimicrobial</keyword>
<dbReference type="InterPro" id="IPR001542">
    <property type="entry name" value="Defensin_invertebrate/fungal"/>
</dbReference>
<evidence type="ECO:0000256" key="1">
    <source>
        <dbReference type="ARBA" id="ARBA00004613"/>
    </source>
</evidence>
<evidence type="ECO:0000313" key="11">
    <source>
        <dbReference type="EMBL" id="CAH1108361.1"/>
    </source>
</evidence>
<accession>A0A9P0CUC6</accession>
<feature type="chain" id="PRO_5040181235" description="Invertebrate defensins family profile domain-containing protein" evidence="9">
    <location>
        <begin position="20"/>
        <end position="80"/>
    </location>
</feature>
<keyword evidence="7" id="KW-0044">Antibiotic</keyword>
<dbReference type="PROSITE" id="PS51378">
    <property type="entry name" value="INVERT_DEFENSINS"/>
    <property type="match status" value="1"/>
</dbReference>
<dbReference type="EMBL" id="OV651815">
    <property type="protein sequence ID" value="CAH1108361.1"/>
    <property type="molecule type" value="Genomic_DNA"/>
</dbReference>
<keyword evidence="6" id="KW-0211">Defensin</keyword>
<dbReference type="GO" id="GO:0006959">
    <property type="term" value="P:humoral immune response"/>
    <property type="evidence" value="ECO:0007669"/>
    <property type="project" value="TreeGrafter"/>
</dbReference>
<sequence length="80" mass="8594">MGSKMVSVILLSLFVSGLCSPIHDIPVEDGTSLRVKRATCDILSFEVIGFKFNHSACAVRCKVAGKSGGWCDDQGKCNCR</sequence>
<dbReference type="Pfam" id="PF01097">
    <property type="entry name" value="Defensin_2"/>
    <property type="match status" value="1"/>
</dbReference>
<dbReference type="PANTHER" id="PTHR13645">
    <property type="entry name" value="DEFENSIN"/>
    <property type="match status" value="1"/>
</dbReference>
<keyword evidence="5" id="KW-0391">Immunity</keyword>
<evidence type="ECO:0000313" key="12">
    <source>
        <dbReference type="Proteomes" id="UP001153636"/>
    </source>
</evidence>
<dbReference type="Gene3D" id="3.30.30.10">
    <property type="entry name" value="Knottin, scorpion toxin-like"/>
    <property type="match status" value="1"/>
</dbReference>
<comment type="subcellular location">
    <subcellularLocation>
        <location evidence="1">Secreted</location>
    </subcellularLocation>
</comment>
<dbReference type="GO" id="GO:0042742">
    <property type="term" value="P:defense response to bacterium"/>
    <property type="evidence" value="ECO:0007669"/>
    <property type="project" value="UniProtKB-KW"/>
</dbReference>
<feature type="domain" description="Invertebrate defensins family profile" evidence="10">
    <location>
        <begin position="37"/>
        <end position="80"/>
    </location>
</feature>
<dbReference type="OrthoDB" id="10038290at2759"/>
<keyword evidence="12" id="KW-1185">Reference proteome</keyword>
<dbReference type="InterPro" id="IPR036574">
    <property type="entry name" value="Scorpion_toxin-like_sf"/>
</dbReference>
<evidence type="ECO:0000256" key="3">
    <source>
        <dbReference type="ARBA" id="ARBA00022529"/>
    </source>
</evidence>
<dbReference type="PANTHER" id="PTHR13645:SF0">
    <property type="entry name" value="DEFENSIN"/>
    <property type="match status" value="1"/>
</dbReference>
<protein>
    <recommendedName>
        <fullName evidence="10">Invertebrate defensins family profile domain-containing protein</fullName>
    </recommendedName>
</protein>
<keyword evidence="2" id="KW-0964">Secreted</keyword>
<evidence type="ECO:0000259" key="10">
    <source>
        <dbReference type="PROSITE" id="PS51378"/>
    </source>
</evidence>
<proteinExistence type="predicted"/>
<evidence type="ECO:0000256" key="4">
    <source>
        <dbReference type="ARBA" id="ARBA00022588"/>
    </source>
</evidence>
<evidence type="ECO:0000256" key="8">
    <source>
        <dbReference type="ARBA" id="ARBA00023157"/>
    </source>
</evidence>
<dbReference type="AlphaFoldDB" id="A0A9P0CUC6"/>
<dbReference type="GO" id="GO:0005615">
    <property type="term" value="C:extracellular space"/>
    <property type="evidence" value="ECO:0007669"/>
    <property type="project" value="TreeGrafter"/>
</dbReference>
<evidence type="ECO:0000256" key="6">
    <source>
        <dbReference type="ARBA" id="ARBA00022940"/>
    </source>
</evidence>
<reference evidence="11" key="1">
    <citation type="submission" date="2022-01" db="EMBL/GenBank/DDBJ databases">
        <authorList>
            <person name="King R."/>
        </authorList>
    </citation>
    <scope>NUCLEOTIDE SEQUENCE</scope>
</reference>
<evidence type="ECO:0000256" key="7">
    <source>
        <dbReference type="ARBA" id="ARBA00023022"/>
    </source>
</evidence>
<dbReference type="Proteomes" id="UP001153636">
    <property type="component" value="Chromosome 3"/>
</dbReference>
<evidence type="ECO:0000256" key="5">
    <source>
        <dbReference type="ARBA" id="ARBA00022859"/>
    </source>
</evidence>
<keyword evidence="9" id="KW-0732">Signal</keyword>